<name>A0A1W0CEQ4_9NEIS</name>
<dbReference type="Proteomes" id="UP000192721">
    <property type="component" value="Unassembled WGS sequence"/>
</dbReference>
<gene>
    <name evidence="3" type="ORF">B0T45_20600</name>
</gene>
<evidence type="ECO:0000256" key="1">
    <source>
        <dbReference type="SAM" id="SignalP"/>
    </source>
</evidence>
<feature type="chain" id="PRO_5012845398" description="Surface-adhesin protein E-like domain-containing protein" evidence="1">
    <location>
        <begin position="19"/>
        <end position="163"/>
    </location>
</feature>
<keyword evidence="1" id="KW-0732">Signal</keyword>
<comment type="caution">
    <text evidence="3">The sequence shown here is derived from an EMBL/GenBank/DDBJ whole genome shotgun (WGS) entry which is preliminary data.</text>
</comment>
<evidence type="ECO:0000313" key="4">
    <source>
        <dbReference type="Proteomes" id="UP000192721"/>
    </source>
</evidence>
<dbReference type="InterPro" id="IPR031939">
    <property type="entry name" value="Adhesin_E-like"/>
</dbReference>
<dbReference type="EMBL" id="MUKV01000040">
    <property type="protein sequence ID" value="OQS33217.1"/>
    <property type="molecule type" value="Genomic_DNA"/>
</dbReference>
<evidence type="ECO:0000313" key="3">
    <source>
        <dbReference type="EMBL" id="OQS33217.1"/>
    </source>
</evidence>
<dbReference type="RefSeq" id="WP_081556754.1">
    <property type="nucleotide sequence ID" value="NZ_CP109905.1"/>
</dbReference>
<reference evidence="3 4" key="1">
    <citation type="submission" date="2017-02" db="EMBL/GenBank/DDBJ databases">
        <title>Chromobacterium haemolyticum H5244.</title>
        <authorList>
            <person name="Gulvik C.A."/>
        </authorList>
    </citation>
    <scope>NUCLEOTIDE SEQUENCE [LARGE SCALE GENOMIC DNA]</scope>
    <source>
        <strain evidence="3 4">H5244</strain>
    </source>
</reference>
<dbReference type="Pfam" id="PF16747">
    <property type="entry name" value="Adhesin_E"/>
    <property type="match status" value="1"/>
</dbReference>
<feature type="domain" description="Surface-adhesin protein E-like" evidence="2">
    <location>
        <begin position="28"/>
        <end position="125"/>
    </location>
</feature>
<accession>A0A1W0CEQ4</accession>
<sequence length="163" mass="18850">MLRVIAFVLALFVSSAHASSWDFTYFNPDQGALFIDSDSIAETPEGTVKFWALCAPRFERGKPVEAYAYRQSLYEVHCKQRLLAMPLTVRFDVDGASSEQAFEEAQMEDIQPDTQEDFLWTYICKPQQRPEMAVAMRQGIQIFLLEQRRYVRELLAFQHGKGR</sequence>
<evidence type="ECO:0000259" key="2">
    <source>
        <dbReference type="Pfam" id="PF16747"/>
    </source>
</evidence>
<protein>
    <recommendedName>
        <fullName evidence="2">Surface-adhesin protein E-like domain-containing protein</fullName>
    </recommendedName>
</protein>
<proteinExistence type="predicted"/>
<organism evidence="3 4">
    <name type="scientific">Chromobacterium haemolyticum</name>
    <dbReference type="NCBI Taxonomy" id="394935"/>
    <lineage>
        <taxon>Bacteria</taxon>
        <taxon>Pseudomonadati</taxon>
        <taxon>Pseudomonadota</taxon>
        <taxon>Betaproteobacteria</taxon>
        <taxon>Neisseriales</taxon>
        <taxon>Chromobacteriaceae</taxon>
        <taxon>Chromobacterium</taxon>
    </lineage>
</organism>
<feature type="signal peptide" evidence="1">
    <location>
        <begin position="1"/>
        <end position="18"/>
    </location>
</feature>
<dbReference type="AlphaFoldDB" id="A0A1W0CEQ4"/>